<name>A0ABT1D1A8_9PROT</name>
<dbReference type="Gene3D" id="3.90.420.10">
    <property type="entry name" value="Oxidoreductase, molybdopterin-binding domain"/>
    <property type="match status" value="1"/>
</dbReference>
<protein>
    <submittedName>
        <fullName evidence="2">Molybdopterin-dependent oxidoreductase</fullName>
    </submittedName>
</protein>
<organism evidence="2 3">
    <name type="scientific">Siccirubricoccus soli</name>
    <dbReference type="NCBI Taxonomy" id="2899147"/>
    <lineage>
        <taxon>Bacteria</taxon>
        <taxon>Pseudomonadati</taxon>
        <taxon>Pseudomonadota</taxon>
        <taxon>Alphaproteobacteria</taxon>
        <taxon>Acetobacterales</taxon>
        <taxon>Roseomonadaceae</taxon>
        <taxon>Siccirubricoccus</taxon>
    </lineage>
</organism>
<accession>A0ABT1D1A8</accession>
<dbReference type="EMBL" id="JAFIRR010000030">
    <property type="protein sequence ID" value="MCO6415702.1"/>
    <property type="molecule type" value="Genomic_DNA"/>
</dbReference>
<dbReference type="InterPro" id="IPR036374">
    <property type="entry name" value="OxRdtase_Mopterin-bd_sf"/>
</dbReference>
<gene>
    <name evidence="2" type="ORF">JYK14_05855</name>
</gene>
<evidence type="ECO:0000313" key="2">
    <source>
        <dbReference type="EMBL" id="MCO6415702.1"/>
    </source>
</evidence>
<dbReference type="Proteomes" id="UP001523392">
    <property type="component" value="Unassembled WGS sequence"/>
</dbReference>
<proteinExistence type="predicted"/>
<dbReference type="SUPFAM" id="SSF56524">
    <property type="entry name" value="Oxidoreductase molybdopterin-binding domain"/>
    <property type="match status" value="1"/>
</dbReference>
<evidence type="ECO:0000259" key="1">
    <source>
        <dbReference type="Pfam" id="PF00174"/>
    </source>
</evidence>
<keyword evidence="3" id="KW-1185">Reference proteome</keyword>
<dbReference type="InterPro" id="IPR000572">
    <property type="entry name" value="OxRdtase_Mopterin-bd_dom"/>
</dbReference>
<reference evidence="2 3" key="1">
    <citation type="submission" date="2021-12" db="EMBL/GenBank/DDBJ databases">
        <title>Siccirubricoccus leaddurans sp. nov., a high concentration Zn2+ tolerance bacterium.</title>
        <authorList>
            <person name="Cao Y."/>
        </authorList>
    </citation>
    <scope>NUCLEOTIDE SEQUENCE [LARGE SCALE GENOMIC DNA]</scope>
    <source>
        <strain evidence="2 3">KC 17139</strain>
    </source>
</reference>
<dbReference type="RefSeq" id="WP_252952298.1">
    <property type="nucleotide sequence ID" value="NZ_JAFIRR010000030.1"/>
</dbReference>
<comment type="caution">
    <text evidence="2">The sequence shown here is derived from an EMBL/GenBank/DDBJ whole genome shotgun (WGS) entry which is preliminary data.</text>
</comment>
<evidence type="ECO:0000313" key="3">
    <source>
        <dbReference type="Proteomes" id="UP001523392"/>
    </source>
</evidence>
<sequence length="174" mass="18708">MLALAAGAACAPALILPPEAHGQGDGGRPPLPTPSQRPLLTVSGRIRHTNQGDAAVFDRPMLEAFGLDTIVTNSPWYDGPMRFDGVPLAKLMDAVGATGETVTAIALNDYSTDIPVADFARFGVILALLRNGEPMRVSDKGPLFIVYPYDSSPELRTRLYYSRSAWSVARLVVR</sequence>
<dbReference type="Pfam" id="PF00174">
    <property type="entry name" value="Oxidored_molyb"/>
    <property type="match status" value="1"/>
</dbReference>
<feature type="domain" description="Oxidoreductase molybdopterin-binding" evidence="1">
    <location>
        <begin position="76"/>
        <end position="148"/>
    </location>
</feature>